<dbReference type="SUPFAM" id="SSF102114">
    <property type="entry name" value="Radical SAM enzymes"/>
    <property type="match status" value="1"/>
</dbReference>
<evidence type="ECO:0000256" key="5">
    <source>
        <dbReference type="ARBA" id="ARBA00023014"/>
    </source>
</evidence>
<evidence type="ECO:0000256" key="2">
    <source>
        <dbReference type="ARBA" id="ARBA00022691"/>
    </source>
</evidence>
<dbReference type="InterPro" id="IPR023404">
    <property type="entry name" value="rSAM_horseshoe"/>
</dbReference>
<dbReference type="InterPro" id="IPR058240">
    <property type="entry name" value="rSAM_sf"/>
</dbReference>
<name>A0A926I0L1_9FIRM</name>
<dbReference type="CDD" id="cd01335">
    <property type="entry name" value="Radical_SAM"/>
    <property type="match status" value="1"/>
</dbReference>
<accession>A0A926I0L1</accession>
<keyword evidence="5" id="KW-0411">Iron-sulfur</keyword>
<gene>
    <name evidence="8" type="ORF">H8730_07080</name>
</gene>
<evidence type="ECO:0000256" key="4">
    <source>
        <dbReference type="ARBA" id="ARBA00023004"/>
    </source>
</evidence>
<organism evidence="8 9">
    <name type="scientific">Bianquea renquensis</name>
    <dbReference type="NCBI Taxonomy" id="2763661"/>
    <lineage>
        <taxon>Bacteria</taxon>
        <taxon>Bacillati</taxon>
        <taxon>Bacillota</taxon>
        <taxon>Clostridia</taxon>
        <taxon>Eubacteriales</taxon>
        <taxon>Bianqueaceae</taxon>
        <taxon>Bianquea</taxon>
    </lineage>
</organism>
<evidence type="ECO:0000256" key="1">
    <source>
        <dbReference type="ARBA" id="ARBA00001966"/>
    </source>
</evidence>
<dbReference type="PANTHER" id="PTHR43409:SF16">
    <property type="entry name" value="SLR0320 PROTEIN"/>
    <property type="match status" value="1"/>
</dbReference>
<dbReference type="GO" id="GO:0031419">
    <property type="term" value="F:cobalamin binding"/>
    <property type="evidence" value="ECO:0007669"/>
    <property type="project" value="InterPro"/>
</dbReference>
<feature type="domain" description="Radical SAM core" evidence="7">
    <location>
        <begin position="208"/>
        <end position="433"/>
    </location>
</feature>
<comment type="cofactor">
    <cofactor evidence="1">
        <name>[4Fe-4S] cluster</name>
        <dbReference type="ChEBI" id="CHEBI:49883"/>
    </cofactor>
</comment>
<dbReference type="GO" id="GO:0046872">
    <property type="term" value="F:metal ion binding"/>
    <property type="evidence" value="ECO:0007669"/>
    <property type="project" value="UniProtKB-KW"/>
</dbReference>
<evidence type="ECO:0000259" key="7">
    <source>
        <dbReference type="PROSITE" id="PS51918"/>
    </source>
</evidence>
<keyword evidence="3" id="KW-0479">Metal-binding</keyword>
<dbReference type="Pfam" id="PF04055">
    <property type="entry name" value="Radical_SAM"/>
    <property type="match status" value="1"/>
</dbReference>
<dbReference type="PROSITE" id="PS51332">
    <property type="entry name" value="B12_BINDING"/>
    <property type="match status" value="1"/>
</dbReference>
<comment type="caution">
    <text evidence="8">The sequence shown here is derived from an EMBL/GenBank/DDBJ whole genome shotgun (WGS) entry which is preliminary data.</text>
</comment>
<dbReference type="PANTHER" id="PTHR43409">
    <property type="entry name" value="ANAEROBIC MAGNESIUM-PROTOPORPHYRIN IX MONOMETHYL ESTER CYCLASE-RELATED"/>
    <property type="match status" value="1"/>
</dbReference>
<dbReference type="SFLD" id="SFLDS00029">
    <property type="entry name" value="Radical_SAM"/>
    <property type="match status" value="1"/>
</dbReference>
<protein>
    <submittedName>
        <fullName evidence="8">B12-binding domain-containing radical SAM protein</fullName>
    </submittedName>
</protein>
<dbReference type="InterPro" id="IPR006158">
    <property type="entry name" value="Cobalamin-bd"/>
</dbReference>
<dbReference type="Gene3D" id="3.80.30.20">
    <property type="entry name" value="tm_1862 like domain"/>
    <property type="match status" value="1"/>
</dbReference>
<dbReference type="GO" id="GO:0005829">
    <property type="term" value="C:cytosol"/>
    <property type="evidence" value="ECO:0007669"/>
    <property type="project" value="TreeGrafter"/>
</dbReference>
<dbReference type="PROSITE" id="PS51918">
    <property type="entry name" value="RADICAL_SAM"/>
    <property type="match status" value="1"/>
</dbReference>
<dbReference type="SMART" id="SM00729">
    <property type="entry name" value="Elp3"/>
    <property type="match status" value="1"/>
</dbReference>
<dbReference type="AlphaFoldDB" id="A0A926I0L1"/>
<proteinExistence type="predicted"/>
<dbReference type="Pfam" id="PF02310">
    <property type="entry name" value="B12-binding"/>
    <property type="match status" value="1"/>
</dbReference>
<dbReference type="SFLD" id="SFLDG01082">
    <property type="entry name" value="B12-binding_domain_containing"/>
    <property type="match status" value="1"/>
</dbReference>
<evidence type="ECO:0000313" key="9">
    <source>
        <dbReference type="Proteomes" id="UP000657006"/>
    </source>
</evidence>
<dbReference type="InterPro" id="IPR051198">
    <property type="entry name" value="BchE-like"/>
</dbReference>
<dbReference type="EMBL" id="JACRSQ010000008">
    <property type="protein sequence ID" value="MBC8543304.1"/>
    <property type="molecule type" value="Genomic_DNA"/>
</dbReference>
<feature type="domain" description="B12-binding" evidence="6">
    <location>
        <begin position="21"/>
        <end position="155"/>
    </location>
</feature>
<keyword evidence="9" id="KW-1185">Reference proteome</keyword>
<reference evidence="8" key="1">
    <citation type="submission" date="2020-08" db="EMBL/GenBank/DDBJ databases">
        <title>Genome public.</title>
        <authorList>
            <person name="Liu C."/>
            <person name="Sun Q."/>
        </authorList>
    </citation>
    <scope>NUCLEOTIDE SEQUENCE</scope>
    <source>
        <strain evidence="8">NSJ-32</strain>
    </source>
</reference>
<dbReference type="InterPro" id="IPR025288">
    <property type="entry name" value="DUF4080"/>
</dbReference>
<keyword evidence="2" id="KW-0949">S-adenosyl-L-methionine</keyword>
<dbReference type="GO" id="GO:0051536">
    <property type="term" value="F:iron-sulfur cluster binding"/>
    <property type="evidence" value="ECO:0007669"/>
    <property type="project" value="UniProtKB-KW"/>
</dbReference>
<dbReference type="InterPro" id="IPR007197">
    <property type="entry name" value="rSAM"/>
</dbReference>
<dbReference type="RefSeq" id="WP_177719577.1">
    <property type="nucleotide sequence ID" value="NZ_JACRSQ010000008.1"/>
</dbReference>
<dbReference type="Proteomes" id="UP000657006">
    <property type="component" value="Unassembled WGS sequence"/>
</dbReference>
<evidence type="ECO:0000313" key="8">
    <source>
        <dbReference type="EMBL" id="MBC8543304.1"/>
    </source>
</evidence>
<evidence type="ECO:0000259" key="6">
    <source>
        <dbReference type="PROSITE" id="PS51332"/>
    </source>
</evidence>
<dbReference type="InterPro" id="IPR006638">
    <property type="entry name" value="Elp3/MiaA/NifB-like_rSAM"/>
</dbReference>
<evidence type="ECO:0000256" key="3">
    <source>
        <dbReference type="ARBA" id="ARBA00022723"/>
    </source>
</evidence>
<dbReference type="Gene3D" id="3.40.50.280">
    <property type="entry name" value="Cobalamin-binding domain"/>
    <property type="match status" value="1"/>
</dbReference>
<sequence>MTDPVGQRIRVKVIERTESQMKTLLATLNAKYTHTSLALNCLSSYVRKRGWEVEREEYTINQPRDGIVRELCLKSPDILGMSLYIWNIEKSLSILSDIHLLLPETILILGGPEASDGLLESLPETLQSCAILVRGEGEESLCQVLKALDLPSGCRDGGAWSREALDGLKSVAGISFFCKGSLIHMPEQAPLALDSLSFPYGKEELTAQKDGKIFYYEASRGCPFRCGYCLSSLEKTLRYKPLAMVLEELSVFLEAGVRQVKFVDRTFNCDKAFAMGIWKFLIEKDNHTTNFHFEASADLLDEDMLNLLEQARPGLFQLEIGIQSTKKETLEAVNRHTNVAQAFKAIRRILEAGNIHVHLDLIAGLPLEGYEDFQRSFNDVYALGPHQLQLGFLKLLRGTMLEREKGRWGLKASAAAPYEVLETDSMPFADFCRLKNVEEMVEGYYNRGQFRYSLAWAQTVFPTAFALYEALGQYWRERIEGSRQVRFTEYYTIFRECMADYMSDGQRTRLDWLLKLDLYCRDKAKSLPDWMAGLDVNKTYEEEIRRFYRRLPCPDGSPSPVRPSDPRTHLEILPFDPSGQGERAVVLLLYRQRDLWGNARQVWIPWKEFIDDDKENGAYSSRAARGIPRRAL</sequence>
<dbReference type="Pfam" id="PF13311">
    <property type="entry name" value="DUF4080"/>
    <property type="match status" value="1"/>
</dbReference>
<keyword evidence="4" id="KW-0408">Iron</keyword>
<dbReference type="GO" id="GO:0003824">
    <property type="term" value="F:catalytic activity"/>
    <property type="evidence" value="ECO:0007669"/>
    <property type="project" value="InterPro"/>
</dbReference>